<evidence type="ECO:0000313" key="2">
    <source>
        <dbReference type="EMBL" id="KAH8001183.1"/>
    </source>
</evidence>
<accession>A0A9J6D3D9</accession>
<gene>
    <name evidence="2" type="ORF">HPB51_026312</name>
</gene>
<dbReference type="EMBL" id="JABSTU010000028">
    <property type="protein sequence ID" value="KAH8001183.1"/>
    <property type="molecule type" value="Genomic_DNA"/>
</dbReference>
<sequence>MVKRTLYLPVIASTHYVYESASGGAIAIPVAAELYDICLIVSAFQLLTTPDQSLWDFPLSDAYELASTRLVWEVTRSELEVYFSGDRRSSTQFLTPTGAACGPRPCNYDDVPLPVHTSSLLTRLTVQYVMSEEAGLANEREDLNIPRSKDAHYQATLADEGKTLNIFFPIPHCFTCPIDLWQHLLQLRREDAAVQLPAKAPRTVTLRSSQSSNSKTSTGPTSSKTGPTLSTTPDSPTPPELALTPFSSLLGDLQEIPDNVSATMGTPSPTPSEASTARSKSSCASLFSQDGNVASIPPSPRQHESLHSDADHGSPRRSRPPSPAPALPLS</sequence>
<feature type="compositionally biased region" description="Polar residues" evidence="1">
    <location>
        <begin position="260"/>
        <end position="292"/>
    </location>
</feature>
<comment type="caution">
    <text evidence="2">The sequence shown here is derived from an EMBL/GenBank/DDBJ whole genome shotgun (WGS) entry which is preliminary data.</text>
</comment>
<reference evidence="2" key="1">
    <citation type="journal article" date="2020" name="Cell">
        <title>Large-Scale Comparative Analyses of Tick Genomes Elucidate Their Genetic Diversity and Vector Capacities.</title>
        <authorList>
            <consortium name="Tick Genome and Microbiome Consortium (TIGMIC)"/>
            <person name="Jia N."/>
            <person name="Wang J."/>
            <person name="Shi W."/>
            <person name="Du L."/>
            <person name="Sun Y."/>
            <person name="Zhan W."/>
            <person name="Jiang J.F."/>
            <person name="Wang Q."/>
            <person name="Zhang B."/>
            <person name="Ji P."/>
            <person name="Bell-Sakyi L."/>
            <person name="Cui X.M."/>
            <person name="Yuan T.T."/>
            <person name="Jiang B.G."/>
            <person name="Yang W.F."/>
            <person name="Lam T.T."/>
            <person name="Chang Q.C."/>
            <person name="Ding S.J."/>
            <person name="Wang X.J."/>
            <person name="Zhu J.G."/>
            <person name="Ruan X.D."/>
            <person name="Zhao L."/>
            <person name="Wei J.T."/>
            <person name="Ye R.Z."/>
            <person name="Que T.C."/>
            <person name="Du C.H."/>
            <person name="Zhou Y.H."/>
            <person name="Cheng J.X."/>
            <person name="Dai P.F."/>
            <person name="Guo W.B."/>
            <person name="Han X.H."/>
            <person name="Huang E.J."/>
            <person name="Li L.F."/>
            <person name="Wei W."/>
            <person name="Gao Y.C."/>
            <person name="Liu J.Z."/>
            <person name="Shao H.Z."/>
            <person name="Wang X."/>
            <person name="Wang C.C."/>
            <person name="Yang T.C."/>
            <person name="Huo Q.B."/>
            <person name="Li W."/>
            <person name="Chen H.Y."/>
            <person name="Chen S.E."/>
            <person name="Zhou L.G."/>
            <person name="Ni X.B."/>
            <person name="Tian J.H."/>
            <person name="Sheng Y."/>
            <person name="Liu T."/>
            <person name="Pan Y.S."/>
            <person name="Xia L.Y."/>
            <person name="Li J."/>
            <person name="Zhao F."/>
            <person name="Cao W.C."/>
        </authorList>
    </citation>
    <scope>NUCLEOTIDE SEQUENCE</scope>
    <source>
        <strain evidence="2">Rmic-2018</strain>
    </source>
</reference>
<evidence type="ECO:0000313" key="3">
    <source>
        <dbReference type="Proteomes" id="UP000821866"/>
    </source>
</evidence>
<dbReference type="VEuPathDB" id="VectorBase:LOC119168654"/>
<keyword evidence="3" id="KW-1185">Reference proteome</keyword>
<organism evidence="2 3">
    <name type="scientific">Rhipicephalus microplus</name>
    <name type="common">Cattle tick</name>
    <name type="synonym">Boophilus microplus</name>
    <dbReference type="NCBI Taxonomy" id="6941"/>
    <lineage>
        <taxon>Eukaryota</taxon>
        <taxon>Metazoa</taxon>
        <taxon>Ecdysozoa</taxon>
        <taxon>Arthropoda</taxon>
        <taxon>Chelicerata</taxon>
        <taxon>Arachnida</taxon>
        <taxon>Acari</taxon>
        <taxon>Parasitiformes</taxon>
        <taxon>Ixodida</taxon>
        <taxon>Ixodoidea</taxon>
        <taxon>Ixodidae</taxon>
        <taxon>Rhipicephalinae</taxon>
        <taxon>Rhipicephalus</taxon>
        <taxon>Boophilus</taxon>
    </lineage>
</organism>
<feature type="region of interest" description="Disordered" evidence="1">
    <location>
        <begin position="198"/>
        <end position="244"/>
    </location>
</feature>
<name>A0A9J6D3D9_RHIMP</name>
<dbReference type="AlphaFoldDB" id="A0A9J6D3D9"/>
<proteinExistence type="predicted"/>
<evidence type="ECO:0000256" key="1">
    <source>
        <dbReference type="SAM" id="MobiDB-lite"/>
    </source>
</evidence>
<reference evidence="2" key="2">
    <citation type="submission" date="2021-09" db="EMBL/GenBank/DDBJ databases">
        <authorList>
            <person name="Jia N."/>
            <person name="Wang J."/>
            <person name="Shi W."/>
            <person name="Du L."/>
            <person name="Sun Y."/>
            <person name="Zhan W."/>
            <person name="Jiang J."/>
            <person name="Wang Q."/>
            <person name="Zhang B."/>
            <person name="Ji P."/>
            <person name="Sakyi L.B."/>
            <person name="Cui X."/>
            <person name="Yuan T."/>
            <person name="Jiang B."/>
            <person name="Yang W."/>
            <person name="Lam T.T.-Y."/>
            <person name="Chang Q."/>
            <person name="Ding S."/>
            <person name="Wang X."/>
            <person name="Zhu J."/>
            <person name="Ruan X."/>
            <person name="Zhao L."/>
            <person name="Wei J."/>
            <person name="Que T."/>
            <person name="Du C."/>
            <person name="Cheng J."/>
            <person name="Dai P."/>
            <person name="Han X."/>
            <person name="Huang E."/>
            <person name="Gao Y."/>
            <person name="Liu J."/>
            <person name="Shao H."/>
            <person name="Ye R."/>
            <person name="Li L."/>
            <person name="Wei W."/>
            <person name="Wang X."/>
            <person name="Wang C."/>
            <person name="Huo Q."/>
            <person name="Li W."/>
            <person name="Guo W."/>
            <person name="Chen H."/>
            <person name="Chen S."/>
            <person name="Zhou L."/>
            <person name="Zhou L."/>
            <person name="Ni X."/>
            <person name="Tian J."/>
            <person name="Zhou Y."/>
            <person name="Sheng Y."/>
            <person name="Liu T."/>
            <person name="Pan Y."/>
            <person name="Xia L."/>
            <person name="Li J."/>
            <person name="Zhao F."/>
            <person name="Cao W."/>
        </authorList>
    </citation>
    <scope>NUCLEOTIDE SEQUENCE</scope>
    <source>
        <strain evidence="2">Rmic-2018</strain>
        <tissue evidence="2">Larvae</tissue>
    </source>
</reference>
<feature type="compositionally biased region" description="Basic and acidic residues" evidence="1">
    <location>
        <begin position="301"/>
        <end position="314"/>
    </location>
</feature>
<feature type="compositionally biased region" description="Low complexity" evidence="1">
    <location>
        <begin position="208"/>
        <end position="234"/>
    </location>
</feature>
<feature type="compositionally biased region" description="Pro residues" evidence="1">
    <location>
        <begin position="320"/>
        <end position="330"/>
    </location>
</feature>
<dbReference type="VEuPathDB" id="VectorBase:LOC119168655"/>
<feature type="region of interest" description="Disordered" evidence="1">
    <location>
        <begin position="258"/>
        <end position="330"/>
    </location>
</feature>
<protein>
    <submittedName>
        <fullName evidence="2">Uncharacterized protein</fullName>
    </submittedName>
</protein>
<dbReference type="Proteomes" id="UP000821866">
    <property type="component" value="Unassembled WGS sequence"/>
</dbReference>